<evidence type="ECO:0000313" key="6">
    <source>
        <dbReference type="Proteomes" id="UP000236752"/>
    </source>
</evidence>
<name>A0A1H5SYF1_9RHOB</name>
<dbReference type="EMBL" id="FNUZ01000001">
    <property type="protein sequence ID" value="SEF54968.1"/>
    <property type="molecule type" value="Genomic_DNA"/>
</dbReference>
<dbReference type="SUPFAM" id="SSF160467">
    <property type="entry name" value="PH0987 N-terminal domain-like"/>
    <property type="match status" value="1"/>
</dbReference>
<evidence type="ECO:0000256" key="2">
    <source>
        <dbReference type="ARBA" id="ARBA00022801"/>
    </source>
</evidence>
<dbReference type="Gene3D" id="3.30.1360.40">
    <property type="match status" value="1"/>
</dbReference>
<evidence type="ECO:0000256" key="1">
    <source>
        <dbReference type="ARBA" id="ARBA00022741"/>
    </source>
</evidence>
<keyword evidence="3" id="KW-0067">ATP-binding</keyword>
<dbReference type="PANTHER" id="PTHR34698">
    <property type="entry name" value="5-OXOPROLINASE SUBUNIT B"/>
    <property type="match status" value="1"/>
</dbReference>
<keyword evidence="6" id="KW-1185">Reference proteome</keyword>
<dbReference type="PANTHER" id="PTHR34698:SF2">
    <property type="entry name" value="5-OXOPROLINASE SUBUNIT B"/>
    <property type="match status" value="1"/>
</dbReference>
<dbReference type="InterPro" id="IPR003833">
    <property type="entry name" value="CT_C_D"/>
</dbReference>
<dbReference type="Proteomes" id="UP000236752">
    <property type="component" value="Unassembled WGS sequence"/>
</dbReference>
<dbReference type="GO" id="GO:0005524">
    <property type="term" value="F:ATP binding"/>
    <property type="evidence" value="ECO:0007669"/>
    <property type="project" value="UniProtKB-KW"/>
</dbReference>
<reference evidence="5 6" key="1">
    <citation type="submission" date="2016-10" db="EMBL/GenBank/DDBJ databases">
        <authorList>
            <person name="de Groot N.N."/>
        </authorList>
    </citation>
    <scope>NUCLEOTIDE SEQUENCE [LARGE SCALE GENOMIC DNA]</scope>
    <source>
        <strain evidence="5 6">DSM 26915</strain>
    </source>
</reference>
<sequence>MIQTMHFPDIQTLGTDGLLVRFGDSLSEPANRAALAFGAALERDQPEGVEEIATSLVSVFVRFDVRHLGHADLRTDLANRLKAQDWFAAEMPAGRRLITIPTVYGGTYGPQLAKAADLAGLSEDAAIKELSAADLRITAVGFAPGQPYLGFLPDHWDIPRNAELAPVPTGAVVAAVRQIVLFSVDSPTGWSHVGQTAFRAFQPDHPEPFRLRPGDEIRFTSVTPEEYGALKSAPDGGATWGKVE</sequence>
<evidence type="ECO:0000259" key="4">
    <source>
        <dbReference type="SMART" id="SM00796"/>
    </source>
</evidence>
<evidence type="ECO:0000313" key="5">
    <source>
        <dbReference type="EMBL" id="SEF54968.1"/>
    </source>
</evidence>
<dbReference type="Gene3D" id="2.40.100.10">
    <property type="entry name" value="Cyclophilin-like"/>
    <property type="match status" value="1"/>
</dbReference>
<accession>A0A1H5SYF1</accession>
<dbReference type="RefSeq" id="WP_103908791.1">
    <property type="nucleotide sequence ID" value="NZ_FNUZ01000001.1"/>
</dbReference>
<gene>
    <name evidence="5" type="ORF">SAMN04488045_0400</name>
</gene>
<dbReference type="SMART" id="SM00796">
    <property type="entry name" value="AHS1"/>
    <property type="match status" value="1"/>
</dbReference>
<dbReference type="Pfam" id="PF02682">
    <property type="entry name" value="CT_C_D"/>
    <property type="match status" value="1"/>
</dbReference>
<dbReference type="SUPFAM" id="SSF50891">
    <property type="entry name" value="Cyclophilin-like"/>
    <property type="match status" value="1"/>
</dbReference>
<dbReference type="InterPro" id="IPR029000">
    <property type="entry name" value="Cyclophilin-like_dom_sf"/>
</dbReference>
<dbReference type="OrthoDB" id="9778567at2"/>
<keyword evidence="1" id="KW-0547">Nucleotide-binding</keyword>
<protein>
    <submittedName>
        <fullName evidence="5">Sensor histidine kinase inhibitor, KipI family</fullName>
    </submittedName>
</protein>
<dbReference type="GO" id="GO:0016787">
    <property type="term" value="F:hydrolase activity"/>
    <property type="evidence" value="ECO:0007669"/>
    <property type="project" value="UniProtKB-KW"/>
</dbReference>
<organism evidence="5 6">
    <name type="scientific">Thalassococcus halodurans</name>
    <dbReference type="NCBI Taxonomy" id="373675"/>
    <lineage>
        <taxon>Bacteria</taxon>
        <taxon>Pseudomonadati</taxon>
        <taxon>Pseudomonadota</taxon>
        <taxon>Alphaproteobacteria</taxon>
        <taxon>Rhodobacterales</taxon>
        <taxon>Roseobacteraceae</taxon>
        <taxon>Thalassococcus</taxon>
    </lineage>
</organism>
<dbReference type="AlphaFoldDB" id="A0A1H5SYF1"/>
<feature type="domain" description="Carboxyltransferase" evidence="4">
    <location>
        <begin position="8"/>
        <end position="211"/>
    </location>
</feature>
<dbReference type="InterPro" id="IPR010016">
    <property type="entry name" value="PxpB"/>
</dbReference>
<proteinExistence type="predicted"/>
<evidence type="ECO:0000256" key="3">
    <source>
        <dbReference type="ARBA" id="ARBA00022840"/>
    </source>
</evidence>
<keyword evidence="2" id="KW-0378">Hydrolase</keyword>